<keyword evidence="3 4" id="KW-0539">Nucleus</keyword>
<dbReference type="AlphaFoldDB" id="A0A0A1MTP6"/>
<dbReference type="Pfam" id="PF10280">
    <property type="entry name" value="Med11"/>
    <property type="match status" value="1"/>
</dbReference>
<comment type="similarity">
    <text evidence="2 4">Belongs to the Mediator complex subunit 11 family.</text>
</comment>
<evidence type="ECO:0000313" key="6">
    <source>
        <dbReference type="Proteomes" id="UP000242381"/>
    </source>
</evidence>
<dbReference type="InterPro" id="IPR019404">
    <property type="entry name" value="Mediator_Med11"/>
</dbReference>
<dbReference type="VEuPathDB" id="FungiDB:BCV72DRAFT_302714"/>
<dbReference type="OMA" id="HTRYLTK"/>
<dbReference type="Gene3D" id="1.10.287.3490">
    <property type="match status" value="1"/>
</dbReference>
<dbReference type="GO" id="GO:0006357">
    <property type="term" value="P:regulation of transcription by RNA polymerase II"/>
    <property type="evidence" value="ECO:0007669"/>
    <property type="project" value="InterPro"/>
</dbReference>
<organism evidence="5 6">
    <name type="scientific">Rhizopus microsporus</name>
    <dbReference type="NCBI Taxonomy" id="58291"/>
    <lineage>
        <taxon>Eukaryota</taxon>
        <taxon>Fungi</taxon>
        <taxon>Fungi incertae sedis</taxon>
        <taxon>Mucoromycota</taxon>
        <taxon>Mucoromycotina</taxon>
        <taxon>Mucoromycetes</taxon>
        <taxon>Mucorales</taxon>
        <taxon>Mucorineae</taxon>
        <taxon>Rhizopodaceae</taxon>
        <taxon>Rhizopus</taxon>
    </lineage>
</organism>
<protein>
    <recommendedName>
        <fullName evidence="4">Mediator of RNA polymerase II transcription subunit 11</fullName>
    </recommendedName>
    <alternativeName>
        <fullName evidence="4">Mediator complex subunit 11</fullName>
    </alternativeName>
</protein>
<evidence type="ECO:0000256" key="4">
    <source>
        <dbReference type="RuleBase" id="RU364147"/>
    </source>
</evidence>
<keyword evidence="4" id="KW-0805">Transcription regulation</keyword>
<dbReference type="EMBL" id="KV921739">
    <property type="protein sequence ID" value="ORE12262.1"/>
    <property type="molecule type" value="Genomic_DNA"/>
</dbReference>
<comment type="subunit">
    <text evidence="4">Component of the Mediator complex.</text>
</comment>
<evidence type="ECO:0000313" key="5">
    <source>
        <dbReference type="EMBL" id="ORE12262.1"/>
    </source>
</evidence>
<dbReference type="Proteomes" id="UP000242381">
    <property type="component" value="Unassembled WGS sequence"/>
</dbReference>
<sequence>MSNDQYVDPTQRMAESTMRIKDLYQVERKLVLLIETAGDALAILPEEEVKDENPDQFVRERALAFRQLASRYFSLVNDIQLALRSHVNYLTKTASFTPVANKTIPFKTSIVSQQKQLEIWAEAIKAIQQQIQEIKQIGQEQ</sequence>
<accession>A0A0A1MTP6</accession>
<dbReference type="GO" id="GO:0016592">
    <property type="term" value="C:mediator complex"/>
    <property type="evidence" value="ECO:0007669"/>
    <property type="project" value="InterPro"/>
</dbReference>
<evidence type="ECO:0000256" key="3">
    <source>
        <dbReference type="ARBA" id="ARBA00023242"/>
    </source>
</evidence>
<keyword evidence="4" id="KW-0804">Transcription</keyword>
<comment type="function">
    <text evidence="4">Component of the Mediator complex, a coactivator involved in the regulated transcription of nearly all RNA polymerase II-dependent genes. Mediator functions as a bridge to convey information from gene-specific regulatory proteins to the basal RNA polymerase II transcription machinery. Mediator is recruited to promoters by direct interactions with regulatory proteins and serves as a scaffold for the assembly of a functional pre-initiation complex with RNA polymerase II and the general transcription factors.</text>
</comment>
<keyword evidence="4" id="KW-0010">Activator</keyword>
<comment type="subcellular location">
    <subcellularLocation>
        <location evidence="1 4">Nucleus</location>
    </subcellularLocation>
</comment>
<proteinExistence type="inferred from homology"/>
<name>A0A0A1MTP6_RHIZD</name>
<evidence type="ECO:0000256" key="2">
    <source>
        <dbReference type="ARBA" id="ARBA00008186"/>
    </source>
</evidence>
<dbReference type="GO" id="GO:0003712">
    <property type="term" value="F:transcription coregulator activity"/>
    <property type="evidence" value="ECO:0007669"/>
    <property type="project" value="InterPro"/>
</dbReference>
<gene>
    <name evidence="4" type="primary">MED11</name>
    <name evidence="5" type="ORF">BCV71DRAFT_240286</name>
</gene>
<evidence type="ECO:0000256" key="1">
    <source>
        <dbReference type="ARBA" id="ARBA00004123"/>
    </source>
</evidence>
<reference evidence="5 6" key="1">
    <citation type="journal article" date="2016" name="Proc. Natl. Acad. Sci. U.S.A.">
        <title>Lipid metabolic changes in an early divergent fungus govern the establishment of a mutualistic symbiosis with endobacteria.</title>
        <authorList>
            <person name="Lastovetsky O.A."/>
            <person name="Gaspar M.L."/>
            <person name="Mondo S.J."/>
            <person name="LaButti K.M."/>
            <person name="Sandor L."/>
            <person name="Grigoriev I.V."/>
            <person name="Henry S.A."/>
            <person name="Pawlowska T.E."/>
        </authorList>
    </citation>
    <scope>NUCLEOTIDE SEQUENCE [LARGE SCALE GENOMIC DNA]</scope>
    <source>
        <strain evidence="5 6">ATCC 11559</strain>
    </source>
</reference>